<protein>
    <submittedName>
        <fullName evidence="1">Uncharacterized protein</fullName>
    </submittedName>
</protein>
<dbReference type="Proteomes" id="UP000765509">
    <property type="component" value="Unassembled WGS sequence"/>
</dbReference>
<comment type="caution">
    <text evidence="1">The sequence shown here is derived from an EMBL/GenBank/DDBJ whole genome shotgun (WGS) entry which is preliminary data.</text>
</comment>
<organism evidence="1 2">
    <name type="scientific">Austropuccinia psidii MF-1</name>
    <dbReference type="NCBI Taxonomy" id="1389203"/>
    <lineage>
        <taxon>Eukaryota</taxon>
        <taxon>Fungi</taxon>
        <taxon>Dikarya</taxon>
        <taxon>Basidiomycota</taxon>
        <taxon>Pucciniomycotina</taxon>
        <taxon>Pucciniomycetes</taxon>
        <taxon>Pucciniales</taxon>
        <taxon>Sphaerophragmiaceae</taxon>
        <taxon>Austropuccinia</taxon>
    </lineage>
</organism>
<dbReference type="EMBL" id="AVOT02009395">
    <property type="protein sequence ID" value="MBW0487998.1"/>
    <property type="molecule type" value="Genomic_DNA"/>
</dbReference>
<name>A0A9Q3CQ34_9BASI</name>
<reference evidence="1" key="1">
    <citation type="submission" date="2021-03" db="EMBL/GenBank/DDBJ databases">
        <title>Draft genome sequence of rust myrtle Austropuccinia psidii MF-1, a brazilian biotype.</title>
        <authorList>
            <person name="Quecine M.C."/>
            <person name="Pachon D.M.R."/>
            <person name="Bonatelli M.L."/>
            <person name="Correr F.H."/>
            <person name="Franceschini L.M."/>
            <person name="Leite T.F."/>
            <person name="Margarido G.R.A."/>
            <person name="Almeida C.A."/>
            <person name="Ferrarezi J.A."/>
            <person name="Labate C.A."/>
        </authorList>
    </citation>
    <scope>NUCLEOTIDE SEQUENCE</scope>
    <source>
        <strain evidence="1">MF-1</strain>
    </source>
</reference>
<dbReference type="AlphaFoldDB" id="A0A9Q3CQ34"/>
<evidence type="ECO:0000313" key="2">
    <source>
        <dbReference type="Proteomes" id="UP000765509"/>
    </source>
</evidence>
<accession>A0A9Q3CQ34</accession>
<proteinExistence type="predicted"/>
<sequence>MASSGHFDPSKTYDGYSAVEVLDPYFTEFLKKGRKFFQNYNTCSSKYHHCFIGKKPCQYPGAPLSDVRRYLWSKKNGPFGKEFPVPDAPTPDVTSGYSDFKKRDVARWTNVGGPIPICGRPIYSSSEVPISRIKSQGLVKRLRIVADSPTNPDAGGSDHLDGEEVEVVPNSIGHQASASPSQPASRISQSQVIPITPRNFQQILSTIPPPSPNLSTSRPAFVSPVRPSPLLQPRNSAAPNNYNLCPAPVEEEKIPCLFYFLQPNYFTKENIGLSGLPEIIQIW</sequence>
<keyword evidence="2" id="KW-1185">Reference proteome</keyword>
<evidence type="ECO:0000313" key="1">
    <source>
        <dbReference type="EMBL" id="MBW0487998.1"/>
    </source>
</evidence>
<gene>
    <name evidence="1" type="ORF">O181_027713</name>
</gene>